<organism evidence="2 3">
    <name type="scientific">Pseudobythopirellula maris</name>
    <dbReference type="NCBI Taxonomy" id="2527991"/>
    <lineage>
        <taxon>Bacteria</taxon>
        <taxon>Pseudomonadati</taxon>
        <taxon>Planctomycetota</taxon>
        <taxon>Planctomycetia</taxon>
        <taxon>Pirellulales</taxon>
        <taxon>Lacipirellulaceae</taxon>
        <taxon>Pseudobythopirellula</taxon>
    </lineage>
</organism>
<gene>
    <name evidence="2" type="ORF">Mal64_29190</name>
</gene>
<dbReference type="Proteomes" id="UP000315440">
    <property type="component" value="Unassembled WGS sequence"/>
</dbReference>
<evidence type="ECO:0000313" key="2">
    <source>
        <dbReference type="EMBL" id="TWT87380.1"/>
    </source>
</evidence>
<name>A0A5C5ZJL6_9BACT</name>
<sequence length="42" mass="4691">MSANKPVDERISSLDRRQDELIEALDSLNERIESALAEMASS</sequence>
<reference evidence="2 3" key="1">
    <citation type="submission" date="2019-02" db="EMBL/GenBank/DDBJ databases">
        <title>Deep-cultivation of Planctomycetes and their phenomic and genomic characterization uncovers novel biology.</title>
        <authorList>
            <person name="Wiegand S."/>
            <person name="Jogler M."/>
            <person name="Boedeker C."/>
            <person name="Pinto D."/>
            <person name="Vollmers J."/>
            <person name="Rivas-Marin E."/>
            <person name="Kohn T."/>
            <person name="Peeters S.H."/>
            <person name="Heuer A."/>
            <person name="Rast P."/>
            <person name="Oberbeckmann S."/>
            <person name="Bunk B."/>
            <person name="Jeske O."/>
            <person name="Meyerdierks A."/>
            <person name="Storesund J.E."/>
            <person name="Kallscheuer N."/>
            <person name="Luecker S."/>
            <person name="Lage O.M."/>
            <person name="Pohl T."/>
            <person name="Merkel B.J."/>
            <person name="Hornburger P."/>
            <person name="Mueller R.-W."/>
            <person name="Bruemmer F."/>
            <person name="Labrenz M."/>
            <person name="Spormann A.M."/>
            <person name="Op Den Camp H."/>
            <person name="Overmann J."/>
            <person name="Amann R."/>
            <person name="Jetten M.S.M."/>
            <person name="Mascher T."/>
            <person name="Medema M.H."/>
            <person name="Devos D.P."/>
            <person name="Kaster A.-K."/>
            <person name="Ovreas L."/>
            <person name="Rohde M."/>
            <person name="Galperin M.Y."/>
            <person name="Jogler C."/>
        </authorList>
    </citation>
    <scope>NUCLEOTIDE SEQUENCE [LARGE SCALE GENOMIC DNA]</scope>
    <source>
        <strain evidence="2 3">Mal64</strain>
    </source>
</reference>
<proteinExistence type="predicted"/>
<keyword evidence="3" id="KW-1185">Reference proteome</keyword>
<dbReference type="AlphaFoldDB" id="A0A5C5ZJL6"/>
<dbReference type="RefSeq" id="WP_261342191.1">
    <property type="nucleotide sequence ID" value="NZ_SJPQ01000003.1"/>
</dbReference>
<protein>
    <submittedName>
        <fullName evidence="2">Uncharacterized protein</fullName>
    </submittedName>
</protein>
<comment type="caution">
    <text evidence="2">The sequence shown here is derived from an EMBL/GenBank/DDBJ whole genome shotgun (WGS) entry which is preliminary data.</text>
</comment>
<feature type="coiled-coil region" evidence="1">
    <location>
        <begin position="11"/>
        <end position="38"/>
    </location>
</feature>
<evidence type="ECO:0000313" key="3">
    <source>
        <dbReference type="Proteomes" id="UP000315440"/>
    </source>
</evidence>
<keyword evidence="1" id="KW-0175">Coiled coil</keyword>
<evidence type="ECO:0000256" key="1">
    <source>
        <dbReference type="SAM" id="Coils"/>
    </source>
</evidence>
<dbReference type="EMBL" id="SJPQ01000003">
    <property type="protein sequence ID" value="TWT87380.1"/>
    <property type="molecule type" value="Genomic_DNA"/>
</dbReference>
<accession>A0A5C5ZJL6</accession>